<organism evidence="4 5">
    <name type="scientific">Zhongshania arctica</name>
    <dbReference type="NCBI Taxonomy" id="3238302"/>
    <lineage>
        <taxon>Bacteria</taxon>
        <taxon>Pseudomonadati</taxon>
        <taxon>Pseudomonadota</taxon>
        <taxon>Gammaproteobacteria</taxon>
        <taxon>Cellvibrionales</taxon>
        <taxon>Spongiibacteraceae</taxon>
        <taxon>Zhongshania</taxon>
    </lineage>
</organism>
<dbReference type="Proteomes" id="UP001557484">
    <property type="component" value="Unassembled WGS sequence"/>
</dbReference>
<gene>
    <name evidence="4" type="ORF">AB4875_14675</name>
</gene>
<dbReference type="EMBL" id="JBFRYB010000001">
    <property type="protein sequence ID" value="MEX1666737.1"/>
    <property type="molecule type" value="Genomic_DNA"/>
</dbReference>
<dbReference type="Gene3D" id="3.40.50.720">
    <property type="entry name" value="NAD(P)-binding Rossmann-like Domain"/>
    <property type="match status" value="1"/>
</dbReference>
<dbReference type="InterPro" id="IPR036291">
    <property type="entry name" value="NAD(P)-bd_dom_sf"/>
</dbReference>
<dbReference type="Gene3D" id="3.90.180.10">
    <property type="entry name" value="Medium-chain alcohol dehydrogenases, catalytic domain"/>
    <property type="match status" value="1"/>
</dbReference>
<keyword evidence="2" id="KW-0560">Oxidoreductase</keyword>
<dbReference type="SUPFAM" id="SSF50129">
    <property type="entry name" value="GroES-like"/>
    <property type="match status" value="1"/>
</dbReference>
<evidence type="ECO:0000256" key="1">
    <source>
        <dbReference type="ARBA" id="ARBA00022857"/>
    </source>
</evidence>
<dbReference type="CDD" id="cd08273">
    <property type="entry name" value="MDR8"/>
    <property type="match status" value="1"/>
</dbReference>
<comment type="caution">
    <text evidence="4">The sequence shown here is derived from an EMBL/GenBank/DDBJ whole genome shotgun (WGS) entry which is preliminary data.</text>
</comment>
<dbReference type="Pfam" id="PF08240">
    <property type="entry name" value="ADH_N"/>
    <property type="match status" value="1"/>
</dbReference>
<sequence length="346" mass="38016">MVNNTSYHYIEVSEFGGPEVLKLRVEDSLPLPKRGEVRVKVLTAGTGFTDTIVRQGQYYGIKDKPPFIPGYDWFGVVDALGEGVTDFKLGQYVADMPVIGGYSQYLCVSADSLIAAPDGLDPAAAVAMILSYTTAYQMLTRIRELPAGSTCLVHAAAGAVGTGLLELGRLQGLKMYGTASKAKHDTVRALGAEPIDYRADDFVSEIERLTAGEGVDVVFDTIGGRNWSRSYRCLKRGGLLIGFGALQLTTGEEKVPSLLWGFFKLLLGWRMLPNGKESQFYNIQNRRKKHPQEFKEDVSHLFALLKQGHLQPKIDAIVDLDQAQAVHKRIDSAEITGKVVLRCNPY</sequence>
<dbReference type="InterPro" id="IPR013154">
    <property type="entry name" value="ADH-like_N"/>
</dbReference>
<dbReference type="SMART" id="SM00829">
    <property type="entry name" value="PKS_ER"/>
    <property type="match status" value="1"/>
</dbReference>
<dbReference type="InterPro" id="IPR020843">
    <property type="entry name" value="ER"/>
</dbReference>
<evidence type="ECO:0000313" key="5">
    <source>
        <dbReference type="Proteomes" id="UP001557484"/>
    </source>
</evidence>
<dbReference type="RefSeq" id="WP_368376807.1">
    <property type="nucleotide sequence ID" value="NZ_JBFRYB010000001.1"/>
</dbReference>
<dbReference type="InterPro" id="IPR011032">
    <property type="entry name" value="GroES-like_sf"/>
</dbReference>
<keyword evidence="1" id="KW-0521">NADP</keyword>
<evidence type="ECO:0000313" key="4">
    <source>
        <dbReference type="EMBL" id="MEX1666737.1"/>
    </source>
</evidence>
<evidence type="ECO:0000256" key="2">
    <source>
        <dbReference type="ARBA" id="ARBA00023002"/>
    </source>
</evidence>
<dbReference type="Pfam" id="PF13602">
    <property type="entry name" value="ADH_zinc_N_2"/>
    <property type="match status" value="1"/>
</dbReference>
<keyword evidence="5" id="KW-1185">Reference proteome</keyword>
<protein>
    <submittedName>
        <fullName evidence="4">Medium chain dehydrogenase/reductase family protein</fullName>
    </submittedName>
</protein>
<accession>A0ABV3TYT9</accession>
<evidence type="ECO:0000259" key="3">
    <source>
        <dbReference type="SMART" id="SM00829"/>
    </source>
</evidence>
<dbReference type="PANTHER" id="PTHR48106">
    <property type="entry name" value="QUINONE OXIDOREDUCTASE PIG3-RELATED"/>
    <property type="match status" value="1"/>
</dbReference>
<reference evidence="4 5" key="1">
    <citation type="journal article" date="2011" name="Int. J. Syst. Evol. Microbiol.">
        <title>Zhongshania antarctica gen. nov., sp. nov. and Zhongshania guokunii sp. nov., gammaproteobacteria respectively isolated from coastal attached (fast) ice and surface seawater of the Antarctic.</title>
        <authorList>
            <person name="Li H.J."/>
            <person name="Zhang X.Y."/>
            <person name="Chen C.X."/>
            <person name="Zhang Y.J."/>
            <person name="Gao Z.M."/>
            <person name="Yu Y."/>
            <person name="Chen X.L."/>
            <person name="Chen B."/>
            <person name="Zhang Y.Z."/>
        </authorList>
    </citation>
    <scope>NUCLEOTIDE SEQUENCE [LARGE SCALE GENOMIC DNA]</scope>
    <source>
        <strain evidence="4 5">R06B22</strain>
    </source>
</reference>
<proteinExistence type="predicted"/>
<name>A0ABV3TYT9_9GAMM</name>
<feature type="domain" description="Enoyl reductase (ER)" evidence="3">
    <location>
        <begin position="16"/>
        <end position="341"/>
    </location>
</feature>
<dbReference type="SUPFAM" id="SSF51735">
    <property type="entry name" value="NAD(P)-binding Rossmann-fold domains"/>
    <property type="match status" value="1"/>
</dbReference>